<keyword evidence="2" id="KW-1003">Cell membrane</keyword>
<evidence type="ECO:0000256" key="1">
    <source>
        <dbReference type="ARBA" id="ARBA00004651"/>
    </source>
</evidence>
<evidence type="ECO:0000256" key="7">
    <source>
        <dbReference type="SAM" id="Phobius"/>
    </source>
</evidence>
<organism evidence="8 9">
    <name type="scientific">Enterovirga aerilata</name>
    <dbReference type="NCBI Taxonomy" id="2730920"/>
    <lineage>
        <taxon>Bacteria</taxon>
        <taxon>Pseudomonadati</taxon>
        <taxon>Pseudomonadota</taxon>
        <taxon>Alphaproteobacteria</taxon>
        <taxon>Hyphomicrobiales</taxon>
        <taxon>Methylobacteriaceae</taxon>
        <taxon>Enterovirga</taxon>
    </lineage>
</organism>
<dbReference type="PANTHER" id="PTHR30213:SF0">
    <property type="entry name" value="UPF0761 MEMBRANE PROTEIN YIHY"/>
    <property type="match status" value="1"/>
</dbReference>
<evidence type="ECO:0000256" key="2">
    <source>
        <dbReference type="ARBA" id="ARBA00022475"/>
    </source>
</evidence>
<evidence type="ECO:0000313" key="9">
    <source>
        <dbReference type="Proteomes" id="UP000564885"/>
    </source>
</evidence>
<feature type="compositionally biased region" description="Basic and acidic residues" evidence="6">
    <location>
        <begin position="7"/>
        <end position="45"/>
    </location>
</feature>
<comment type="subcellular location">
    <subcellularLocation>
        <location evidence="1">Cell membrane</location>
        <topology evidence="1">Multi-pass membrane protein</topology>
    </subcellularLocation>
</comment>
<evidence type="ECO:0000313" key="8">
    <source>
        <dbReference type="EMBL" id="NNM73579.1"/>
    </source>
</evidence>
<dbReference type="PANTHER" id="PTHR30213">
    <property type="entry name" value="INNER MEMBRANE PROTEIN YHJD"/>
    <property type="match status" value="1"/>
</dbReference>
<evidence type="ECO:0000256" key="4">
    <source>
        <dbReference type="ARBA" id="ARBA00022989"/>
    </source>
</evidence>
<feature type="transmembrane region" description="Helical" evidence="7">
    <location>
        <begin position="182"/>
        <end position="205"/>
    </location>
</feature>
<keyword evidence="5 7" id="KW-0472">Membrane</keyword>
<dbReference type="EMBL" id="JABEPP010000004">
    <property type="protein sequence ID" value="NNM73579.1"/>
    <property type="molecule type" value="Genomic_DNA"/>
</dbReference>
<feature type="region of interest" description="Disordered" evidence="6">
    <location>
        <begin position="318"/>
        <end position="347"/>
    </location>
</feature>
<keyword evidence="4 7" id="KW-1133">Transmembrane helix</keyword>
<comment type="caution">
    <text evidence="8">The sequence shown here is derived from an EMBL/GenBank/DDBJ whole genome shotgun (WGS) entry which is preliminary data.</text>
</comment>
<evidence type="ECO:0000256" key="5">
    <source>
        <dbReference type="ARBA" id="ARBA00023136"/>
    </source>
</evidence>
<name>A0A849IAY9_9HYPH</name>
<protein>
    <submittedName>
        <fullName evidence="8">YihY/virulence factor BrkB family protein</fullName>
    </submittedName>
</protein>
<feature type="transmembrane region" description="Helical" evidence="7">
    <location>
        <begin position="288"/>
        <end position="309"/>
    </location>
</feature>
<feature type="transmembrane region" description="Helical" evidence="7">
    <location>
        <begin position="74"/>
        <end position="96"/>
    </location>
</feature>
<dbReference type="GO" id="GO:0005886">
    <property type="term" value="C:plasma membrane"/>
    <property type="evidence" value="ECO:0007669"/>
    <property type="project" value="UniProtKB-SubCell"/>
</dbReference>
<keyword evidence="9" id="KW-1185">Reference proteome</keyword>
<dbReference type="AlphaFoldDB" id="A0A849IAY9"/>
<dbReference type="Proteomes" id="UP000564885">
    <property type="component" value="Unassembled WGS sequence"/>
</dbReference>
<accession>A0A849IAY9</accession>
<gene>
    <name evidence="8" type="ORF">HJG44_14420</name>
</gene>
<feature type="transmembrane region" description="Helical" evidence="7">
    <location>
        <begin position="251"/>
        <end position="276"/>
    </location>
</feature>
<dbReference type="RefSeq" id="WP_171219543.1">
    <property type="nucleotide sequence ID" value="NZ_JABEPP010000004.1"/>
</dbReference>
<keyword evidence="3 7" id="KW-0812">Transmembrane</keyword>
<dbReference type="NCBIfam" id="TIGR00765">
    <property type="entry name" value="yihY_not_rbn"/>
    <property type="match status" value="1"/>
</dbReference>
<dbReference type="Pfam" id="PF03631">
    <property type="entry name" value="Virul_fac_BrkB"/>
    <property type="match status" value="1"/>
</dbReference>
<reference evidence="8 9" key="1">
    <citation type="submission" date="2020-04" db="EMBL/GenBank/DDBJ databases">
        <title>Enterovirga sp. isolate from soil.</title>
        <authorList>
            <person name="Chea S."/>
            <person name="Kim D.-U."/>
        </authorList>
    </citation>
    <scope>NUCLEOTIDE SEQUENCE [LARGE SCALE GENOMIC DNA]</scope>
    <source>
        <strain evidence="8 9">DB1703</strain>
    </source>
</reference>
<sequence>MTAGERPSQDWRSRVERRDTAEPSPEDFARAREPGRGRQAEEPRDIPPLGWRDIFWRVLYAIPEDRILATGGSVAFFTLLAVFPAVAVVVSLYGLFADARTIGDHLVLLAGILPAGVLDLIREQIIAITTKQTPALSFAFGVSLVVALWSANSGMGALFDALNVVYGERERRSLLRFYGTTFLFTLGAVFFAIAAVGAVVVLPVVLKFIGYQGSAELILSVARWPVLLLVVMLGLAAIYRFGPSRRAPRWQWVSVGSIAAALLWIGGSMIFSWYVASFDSYNKTYGSLGAAVGFMVWIWLSVVIVLVGGEINAEMEHQTARDTTAGPEKPLGARGATMADHVGPAQG</sequence>
<evidence type="ECO:0000256" key="3">
    <source>
        <dbReference type="ARBA" id="ARBA00022692"/>
    </source>
</evidence>
<dbReference type="InterPro" id="IPR017039">
    <property type="entry name" value="Virul_fac_BrkB"/>
</dbReference>
<evidence type="ECO:0000256" key="6">
    <source>
        <dbReference type="SAM" id="MobiDB-lite"/>
    </source>
</evidence>
<proteinExistence type="predicted"/>
<feature type="region of interest" description="Disordered" evidence="6">
    <location>
        <begin position="1"/>
        <end position="45"/>
    </location>
</feature>
<dbReference type="PIRSF" id="PIRSF035875">
    <property type="entry name" value="RNase_BN"/>
    <property type="match status" value="1"/>
</dbReference>
<feature type="transmembrane region" description="Helical" evidence="7">
    <location>
        <begin position="217"/>
        <end position="239"/>
    </location>
</feature>